<dbReference type="InterPro" id="IPR002182">
    <property type="entry name" value="NB-ARC"/>
</dbReference>
<feature type="domain" description="Disease resistance R13L4/SHOC-2-like LRR" evidence="8">
    <location>
        <begin position="540"/>
        <end position="818"/>
    </location>
</feature>
<proteinExistence type="predicted"/>
<dbReference type="SUPFAM" id="SSF52540">
    <property type="entry name" value="P-loop containing nucleoside triphosphate hydrolases"/>
    <property type="match status" value="1"/>
</dbReference>
<name>A0AAN7J0V1_QUERU</name>
<dbReference type="PRINTS" id="PR00364">
    <property type="entry name" value="DISEASERSIST"/>
</dbReference>
<evidence type="ECO:0000313" key="9">
    <source>
        <dbReference type="EMBL" id="KAK4593712.1"/>
    </source>
</evidence>
<dbReference type="Pfam" id="PF23598">
    <property type="entry name" value="LRR_14"/>
    <property type="match status" value="1"/>
</dbReference>
<evidence type="ECO:0000256" key="3">
    <source>
        <dbReference type="ARBA" id="ARBA00022821"/>
    </source>
</evidence>
<dbReference type="GO" id="GO:0043531">
    <property type="term" value="F:ADP binding"/>
    <property type="evidence" value="ECO:0007669"/>
    <property type="project" value="InterPro"/>
</dbReference>
<keyword evidence="3" id="KW-0611">Plant defense</keyword>
<dbReference type="Pfam" id="PF18052">
    <property type="entry name" value="Rx_N"/>
    <property type="match status" value="1"/>
</dbReference>
<dbReference type="SMART" id="SM00367">
    <property type="entry name" value="LRR_CC"/>
    <property type="match status" value="4"/>
</dbReference>
<keyword evidence="2" id="KW-0547">Nucleotide-binding</keyword>
<dbReference type="InterPro" id="IPR006553">
    <property type="entry name" value="Leu-rich_rpt_Cys-con_subtyp"/>
</dbReference>
<dbReference type="PANTHER" id="PTHR36766">
    <property type="entry name" value="PLANT BROAD-SPECTRUM MILDEW RESISTANCE PROTEIN RPW8"/>
    <property type="match status" value="1"/>
</dbReference>
<dbReference type="InterPro" id="IPR041118">
    <property type="entry name" value="Rx_N"/>
</dbReference>
<evidence type="ECO:0000259" key="5">
    <source>
        <dbReference type="Pfam" id="PF00931"/>
    </source>
</evidence>
<evidence type="ECO:0000256" key="4">
    <source>
        <dbReference type="ARBA" id="ARBA00022840"/>
    </source>
</evidence>
<gene>
    <name evidence="9" type="ORF">RGQ29_017711</name>
</gene>
<reference evidence="9 10" key="1">
    <citation type="journal article" date="2023" name="G3 (Bethesda)">
        <title>A haplotype-resolved chromosome-scale genome for Quercus rubra L. provides insights into the genetics of adaptive traits for red oak species.</title>
        <authorList>
            <person name="Kapoor B."/>
            <person name="Jenkins J."/>
            <person name="Schmutz J."/>
            <person name="Zhebentyayeva T."/>
            <person name="Kuelheim C."/>
            <person name="Coggeshall M."/>
            <person name="Heim C."/>
            <person name="Lasky J.R."/>
            <person name="Leites L."/>
            <person name="Islam-Faridi N."/>
            <person name="Romero-Severson J."/>
            <person name="DeLeo V.L."/>
            <person name="Lucas S.M."/>
            <person name="Lazic D."/>
            <person name="Gailing O."/>
            <person name="Carlson J."/>
            <person name="Staton M."/>
        </authorList>
    </citation>
    <scope>NUCLEOTIDE SEQUENCE [LARGE SCALE GENOMIC DNA]</scope>
    <source>
        <strain evidence="9">Pseudo-F2</strain>
    </source>
</reference>
<organism evidence="9 10">
    <name type="scientific">Quercus rubra</name>
    <name type="common">Northern red oak</name>
    <name type="synonym">Quercus borealis</name>
    <dbReference type="NCBI Taxonomy" id="3512"/>
    <lineage>
        <taxon>Eukaryota</taxon>
        <taxon>Viridiplantae</taxon>
        <taxon>Streptophyta</taxon>
        <taxon>Embryophyta</taxon>
        <taxon>Tracheophyta</taxon>
        <taxon>Spermatophyta</taxon>
        <taxon>Magnoliopsida</taxon>
        <taxon>eudicotyledons</taxon>
        <taxon>Gunneridae</taxon>
        <taxon>Pentapetalae</taxon>
        <taxon>rosids</taxon>
        <taxon>fabids</taxon>
        <taxon>Fagales</taxon>
        <taxon>Fagaceae</taxon>
        <taxon>Quercus</taxon>
    </lineage>
</organism>
<dbReference type="FunFam" id="1.10.10.10:FF:000322">
    <property type="entry name" value="Probable disease resistance protein At1g63360"/>
    <property type="match status" value="1"/>
</dbReference>
<evidence type="ECO:0008006" key="11">
    <source>
        <dbReference type="Google" id="ProtNLM"/>
    </source>
</evidence>
<sequence>MADGVFFDLSWKVPEVLHSLLLQEIQLACGVKAELGILNSTVSTIQAVLLDAENQGSHNYEIKDWLRKLKDLFFDADDLLDDFSTEALLQKMMTGGKITKEVRIFFSSSNHLAYSLKMGHRIKAIRERLNAIADDRMKFRFIENPIEPQVNNRNRETYSFVLEEDVARRDDDKKEIIKLLFDTDVVENVSIIPIVGIGGLGKTTLAQLIYNDENVKNKFKPKLWICVSDNFDVKQILESMKVERHEENLEILQNQLRETLNGKKYFLVLDDVWNEDINEWHQFKNLLMGGARGSRIVVTTCSIKVAEITSTTSLYDLKGFVEEKAWPLFVKMAYKNGKALENKALVALGKQIVGKCNGVPLAIRTIGSLLYGKTSEIEWQSFLENELSKLAQQENKILSTLKLSYDHLPSNLKQCFAHCRLFPKDHRIYVDKLIKLWATQGFIKLIDQRQRVDNVGREYFMQLIWSLFFQDVEQDDLGKIKSCKMHDLMHELAILVAGTESTILNSSWENVIENVCHVSFGPTDLLIHLSMPNLTCDALVSNLKYLRTLDLSKVVPQSIGELKHLRYLNLSKNSSIEILSNSITNLLNLLTLKLNSCLELRELPRDIQKLVSLKHLDITDCSKLTHMSFGLRYLTSFETLPMFVVSKEGFKARPSGGLSVLKYLRNLGGSLTITNLRHGKDDKVVLECKGLQPHPNLKALGLYGYMGENIPSWVSSLTNLVDLWLRDNRRCQHLPPLNQLPFQTVSLLDMAALEYMEKDTVSNLFGSSSLKATFFPSLYSLELRNCPNMNGWWMKDYDNDSEHMLLPSFPRLLKFGIYQCPNLTSMPKFPFLKEELQLYKASSKSPSTSLSCNFPLSELESLSLSDVSDLELLPEEWLQNFVSLRKLFIIWCDGLGSSTCRNGLQHFTTLQQLIISEFPSLMALLEWIGNLTSLQSLFIRNCPNLTSWPREIHELKSLEHLTIIDCPLLRQRCLRQTGEDWPNIDHVPHLIVDYWDQPEIISSGMHLSFNPNLS</sequence>
<dbReference type="Gene3D" id="1.20.5.4130">
    <property type="match status" value="1"/>
</dbReference>
<evidence type="ECO:0000313" key="10">
    <source>
        <dbReference type="Proteomes" id="UP001324115"/>
    </source>
</evidence>
<keyword evidence="10" id="KW-1185">Reference proteome</keyword>
<dbReference type="InterPro" id="IPR032675">
    <property type="entry name" value="LRR_dom_sf"/>
</dbReference>
<dbReference type="GO" id="GO:0005524">
    <property type="term" value="F:ATP binding"/>
    <property type="evidence" value="ECO:0007669"/>
    <property type="project" value="UniProtKB-KW"/>
</dbReference>
<dbReference type="InterPro" id="IPR027417">
    <property type="entry name" value="P-loop_NTPase"/>
</dbReference>
<dbReference type="AlphaFoldDB" id="A0AAN7J0V1"/>
<dbReference type="Pfam" id="PF00931">
    <property type="entry name" value="NB-ARC"/>
    <property type="match status" value="1"/>
</dbReference>
<dbReference type="SUPFAM" id="SSF52058">
    <property type="entry name" value="L domain-like"/>
    <property type="match status" value="1"/>
</dbReference>
<accession>A0AAN7J0V1</accession>
<dbReference type="Pfam" id="PF23559">
    <property type="entry name" value="WHD_DRP"/>
    <property type="match status" value="1"/>
</dbReference>
<dbReference type="EMBL" id="JAXUIC010000004">
    <property type="protein sequence ID" value="KAK4593712.1"/>
    <property type="molecule type" value="Genomic_DNA"/>
</dbReference>
<feature type="domain" description="NB-ARC" evidence="5">
    <location>
        <begin position="170"/>
        <end position="336"/>
    </location>
</feature>
<dbReference type="GO" id="GO:0006952">
    <property type="term" value="P:defense response"/>
    <property type="evidence" value="ECO:0007669"/>
    <property type="project" value="UniProtKB-KW"/>
</dbReference>
<dbReference type="Gene3D" id="1.10.8.430">
    <property type="entry name" value="Helical domain of apoptotic protease-activating factors"/>
    <property type="match status" value="1"/>
</dbReference>
<dbReference type="InterPro" id="IPR055414">
    <property type="entry name" value="LRR_R13L4/SHOC2-like"/>
</dbReference>
<dbReference type="Proteomes" id="UP001324115">
    <property type="component" value="Unassembled WGS sequence"/>
</dbReference>
<evidence type="ECO:0000256" key="1">
    <source>
        <dbReference type="ARBA" id="ARBA00022737"/>
    </source>
</evidence>
<evidence type="ECO:0000259" key="7">
    <source>
        <dbReference type="Pfam" id="PF23559"/>
    </source>
</evidence>
<dbReference type="InterPro" id="IPR058922">
    <property type="entry name" value="WHD_DRP"/>
</dbReference>
<keyword evidence="1" id="KW-0677">Repeat</keyword>
<feature type="domain" description="Disease resistance N-terminal" evidence="6">
    <location>
        <begin position="15"/>
        <end position="96"/>
    </location>
</feature>
<protein>
    <recommendedName>
        <fullName evidence="11">CC-NBS-LRR protein</fullName>
    </recommendedName>
</protein>
<evidence type="ECO:0000259" key="8">
    <source>
        <dbReference type="Pfam" id="PF23598"/>
    </source>
</evidence>
<dbReference type="GO" id="GO:0051707">
    <property type="term" value="P:response to other organism"/>
    <property type="evidence" value="ECO:0007669"/>
    <property type="project" value="UniProtKB-ARBA"/>
</dbReference>
<comment type="caution">
    <text evidence="9">The sequence shown here is derived from an EMBL/GenBank/DDBJ whole genome shotgun (WGS) entry which is preliminary data.</text>
</comment>
<evidence type="ECO:0000256" key="2">
    <source>
        <dbReference type="ARBA" id="ARBA00022741"/>
    </source>
</evidence>
<dbReference type="Gene3D" id="3.80.10.10">
    <property type="entry name" value="Ribonuclease Inhibitor"/>
    <property type="match status" value="2"/>
</dbReference>
<dbReference type="PANTHER" id="PTHR36766:SF38">
    <property type="entry name" value="DISEASE RESISTANCE PROTEIN RGA3"/>
    <property type="match status" value="1"/>
</dbReference>
<evidence type="ECO:0000259" key="6">
    <source>
        <dbReference type="Pfam" id="PF18052"/>
    </source>
</evidence>
<dbReference type="InterPro" id="IPR042197">
    <property type="entry name" value="Apaf_helical"/>
</dbReference>
<feature type="domain" description="Disease resistance protein winged helix" evidence="7">
    <location>
        <begin position="421"/>
        <end position="493"/>
    </location>
</feature>
<dbReference type="Gene3D" id="3.40.50.300">
    <property type="entry name" value="P-loop containing nucleotide triphosphate hydrolases"/>
    <property type="match status" value="1"/>
</dbReference>
<keyword evidence="4" id="KW-0067">ATP-binding</keyword>